<evidence type="ECO:0000256" key="3">
    <source>
        <dbReference type="SAM" id="SignalP"/>
    </source>
</evidence>
<dbReference type="GO" id="GO:0006508">
    <property type="term" value="P:proteolysis"/>
    <property type="evidence" value="ECO:0007669"/>
    <property type="project" value="UniProtKB-KW"/>
</dbReference>
<protein>
    <submittedName>
        <fullName evidence="5">Serine protease DegS/serine protease Do/serine protease DegQ</fullName>
    </submittedName>
</protein>
<dbReference type="InterPro" id="IPR001940">
    <property type="entry name" value="Peptidase_S1C"/>
</dbReference>
<dbReference type="PANTHER" id="PTHR43343">
    <property type="entry name" value="PEPTIDASE S12"/>
    <property type="match status" value="1"/>
</dbReference>
<dbReference type="STRING" id="560819.SAMN05428998_1505"/>
<accession>A0A1Y6CRE3</accession>
<dbReference type="InterPro" id="IPR001478">
    <property type="entry name" value="PDZ"/>
</dbReference>
<evidence type="ECO:0000313" key="6">
    <source>
        <dbReference type="Proteomes" id="UP000192917"/>
    </source>
</evidence>
<dbReference type="SUPFAM" id="SSF50494">
    <property type="entry name" value="Trypsin-like serine proteases"/>
    <property type="match status" value="1"/>
</dbReference>
<dbReference type="Pfam" id="PF13180">
    <property type="entry name" value="PDZ_2"/>
    <property type="match status" value="1"/>
</dbReference>
<dbReference type="EMBL" id="FWZX01000050">
    <property type="protein sequence ID" value="SMF83483.1"/>
    <property type="molecule type" value="Genomic_DNA"/>
</dbReference>
<keyword evidence="3" id="KW-0732">Signal</keyword>
<evidence type="ECO:0000259" key="4">
    <source>
        <dbReference type="PROSITE" id="PS50106"/>
    </source>
</evidence>
<dbReference type="PANTHER" id="PTHR43343:SF3">
    <property type="entry name" value="PROTEASE DO-LIKE 8, CHLOROPLASTIC"/>
    <property type="match status" value="1"/>
</dbReference>
<keyword evidence="6" id="KW-1185">Reference proteome</keyword>
<keyword evidence="1 5" id="KW-0645">Protease</keyword>
<gene>
    <name evidence="5" type="ORF">SAMN05428998_1505</name>
</gene>
<dbReference type="Pfam" id="PF13365">
    <property type="entry name" value="Trypsin_2"/>
    <property type="match status" value="1"/>
</dbReference>
<evidence type="ECO:0000256" key="1">
    <source>
        <dbReference type="ARBA" id="ARBA00022670"/>
    </source>
</evidence>
<dbReference type="AlphaFoldDB" id="A0A1Y6CRE3"/>
<dbReference type="SUPFAM" id="SSF50156">
    <property type="entry name" value="PDZ domain-like"/>
    <property type="match status" value="1"/>
</dbReference>
<evidence type="ECO:0000256" key="2">
    <source>
        <dbReference type="ARBA" id="ARBA00022801"/>
    </source>
</evidence>
<keyword evidence="2" id="KW-0378">Hydrolase</keyword>
<feature type="signal peptide" evidence="3">
    <location>
        <begin position="1"/>
        <end position="26"/>
    </location>
</feature>
<dbReference type="Gene3D" id="2.40.10.120">
    <property type="match status" value="1"/>
</dbReference>
<dbReference type="RefSeq" id="WP_085127148.1">
    <property type="nucleotide sequence ID" value="NZ_FWZX01000050.1"/>
</dbReference>
<dbReference type="InterPro" id="IPR036034">
    <property type="entry name" value="PDZ_sf"/>
</dbReference>
<dbReference type="InterPro" id="IPR009003">
    <property type="entry name" value="Peptidase_S1_PA"/>
</dbReference>
<dbReference type="InterPro" id="IPR051201">
    <property type="entry name" value="Chloro_Bact_Ser_Proteases"/>
</dbReference>
<dbReference type="PRINTS" id="PR00834">
    <property type="entry name" value="PROTEASES2C"/>
</dbReference>
<organism evidence="5 6">
    <name type="scientific">Tistlia consotensis USBA 355</name>
    <dbReference type="NCBI Taxonomy" id="560819"/>
    <lineage>
        <taxon>Bacteria</taxon>
        <taxon>Pseudomonadati</taxon>
        <taxon>Pseudomonadota</taxon>
        <taxon>Alphaproteobacteria</taxon>
        <taxon>Rhodospirillales</taxon>
        <taxon>Rhodovibrionaceae</taxon>
        <taxon>Tistlia</taxon>
    </lineage>
</organism>
<feature type="chain" id="PRO_5011001291" evidence="3">
    <location>
        <begin position="27"/>
        <end position="328"/>
    </location>
</feature>
<sequence>MTVRPPALLLALAVVAAPFLGGPAAAGGLELPAGTLDSVVSVLPVWPGKPQGGPDVPAGTAPEGTGVVYARGGWLVTALHVVATAVRVDVRLADGRHLPAEVRGSDPETDLAVLKVADDLPAFTPAEPPRLGEAVCALGNVYGLGLAQSCGVVSALHRSNARFNAIEDFVQTDAAVNPGSSGGALVDRSGHLVGLLSAIFAGPGDGNIGVNFAVSQPLLARVADDLIAYGRVRSVDPGLAVATADPTVPPNREAVRVESVAAGSPAAAAGLEPGDLLLDWDGRPLRAGRDFAAAAYLLRPGDDVAITLLRGGARQRVTLSLPKDGAAR</sequence>
<proteinExistence type="predicted"/>
<dbReference type="GO" id="GO:0004252">
    <property type="term" value="F:serine-type endopeptidase activity"/>
    <property type="evidence" value="ECO:0007669"/>
    <property type="project" value="InterPro"/>
</dbReference>
<evidence type="ECO:0000313" key="5">
    <source>
        <dbReference type="EMBL" id="SMF83483.1"/>
    </source>
</evidence>
<dbReference type="SMART" id="SM00228">
    <property type="entry name" value="PDZ"/>
    <property type="match status" value="1"/>
</dbReference>
<dbReference type="Gene3D" id="2.30.42.10">
    <property type="match status" value="1"/>
</dbReference>
<feature type="domain" description="PDZ" evidence="4">
    <location>
        <begin position="226"/>
        <end position="312"/>
    </location>
</feature>
<dbReference type="PROSITE" id="PS50106">
    <property type="entry name" value="PDZ"/>
    <property type="match status" value="1"/>
</dbReference>
<name>A0A1Y6CRE3_9PROT</name>
<reference evidence="5 6" key="1">
    <citation type="submission" date="2017-04" db="EMBL/GenBank/DDBJ databases">
        <authorList>
            <person name="Afonso C.L."/>
            <person name="Miller P.J."/>
            <person name="Scott M.A."/>
            <person name="Spackman E."/>
            <person name="Goraichik I."/>
            <person name="Dimitrov K.M."/>
            <person name="Suarez D.L."/>
            <person name="Swayne D.E."/>
        </authorList>
    </citation>
    <scope>NUCLEOTIDE SEQUENCE [LARGE SCALE GENOMIC DNA]</scope>
    <source>
        <strain evidence="5 6">USBA 355</strain>
    </source>
</reference>
<dbReference type="Proteomes" id="UP000192917">
    <property type="component" value="Unassembled WGS sequence"/>
</dbReference>